<feature type="transmembrane region" description="Helical" evidence="9">
    <location>
        <begin position="369"/>
        <end position="385"/>
    </location>
</feature>
<sequence length="499" mass="52576">MLAANGEECGDLAAVLLPLTEDHRGCDEGMGVDEMLRRFVGEFGPWQLRQFLLASIAWALNALHTMVVVFANRDPDGRDSCSAAPLPGWRAVSTVEEWGLTCGGERFKVGLAQTAFFSGAMIGAAIFGHLSDTFLGRKGALTLSSSLNATFGILTAFSPAFWSYAALRFLTGLSTGGVGLSAFVLATEPVGPTRRASVAMSTFFFFSIGASVLSLIAFFVPSWRLLYIATSFPSVLFIFLALPFISESPRWHHVRGNHSAAMSIMLEIAKTNGSTIPDRAYLVPVDSGSSTASIFDVLQSPLTRSRLLLAVAINLLGSVVYYGLTLNVGSLGTDLHFAVVMNAIAELPAYAMTAVALRWCGRRPMTTGTLWLSGASCIAGGMLVGNGQVLMAARLLCAAVGIFAEAGGFDLLYIYTAELFPTVVRNAALGCVTLAGQLGAMAAPMVVAAGGRWPFVVFGACGMAAGALGWFLPETCNRPLYETLEALEGGEAEKPSAGG</sequence>
<comment type="similarity">
    <text evidence="8">Belongs to the major facilitator superfamily. Phosphate:H(+) symporter (TC 2.A.1.9) family.</text>
</comment>
<evidence type="ECO:0000256" key="2">
    <source>
        <dbReference type="ARBA" id="ARBA00022592"/>
    </source>
</evidence>
<keyword evidence="3 9" id="KW-0812">Transmembrane</keyword>
<evidence type="ECO:0000256" key="6">
    <source>
        <dbReference type="ARBA" id="ARBA00023136"/>
    </source>
</evidence>
<proteinExistence type="inferred from homology"/>
<keyword evidence="2" id="KW-0813">Transport</keyword>
<keyword evidence="5 9" id="KW-1133">Transmembrane helix</keyword>
<organism evidence="11 12">
    <name type="scientific">Vanilla planifolia</name>
    <name type="common">Vanilla</name>
    <dbReference type="NCBI Taxonomy" id="51239"/>
    <lineage>
        <taxon>Eukaryota</taxon>
        <taxon>Viridiplantae</taxon>
        <taxon>Streptophyta</taxon>
        <taxon>Embryophyta</taxon>
        <taxon>Tracheophyta</taxon>
        <taxon>Spermatophyta</taxon>
        <taxon>Magnoliopsida</taxon>
        <taxon>Liliopsida</taxon>
        <taxon>Asparagales</taxon>
        <taxon>Orchidaceae</taxon>
        <taxon>Vanilloideae</taxon>
        <taxon>Vanilleae</taxon>
        <taxon>Vanilla</taxon>
    </lineage>
</organism>
<feature type="transmembrane region" description="Helical" evidence="9">
    <location>
        <begin position="307"/>
        <end position="324"/>
    </location>
</feature>
<evidence type="ECO:0000313" key="11">
    <source>
        <dbReference type="EMBL" id="KAG0471388.1"/>
    </source>
</evidence>
<dbReference type="InterPro" id="IPR020846">
    <property type="entry name" value="MFS_dom"/>
</dbReference>
<evidence type="ECO:0000256" key="4">
    <source>
        <dbReference type="ARBA" id="ARBA00022847"/>
    </source>
</evidence>
<dbReference type="InterPro" id="IPR036259">
    <property type="entry name" value="MFS_trans_sf"/>
</dbReference>
<dbReference type="PROSITE" id="PS00217">
    <property type="entry name" value="SUGAR_TRANSPORT_2"/>
    <property type="match status" value="1"/>
</dbReference>
<reference evidence="11 12" key="1">
    <citation type="journal article" date="2020" name="Nat. Food">
        <title>A phased Vanilla planifolia genome enables genetic improvement of flavour and production.</title>
        <authorList>
            <person name="Hasing T."/>
            <person name="Tang H."/>
            <person name="Brym M."/>
            <person name="Khazi F."/>
            <person name="Huang T."/>
            <person name="Chambers A.H."/>
        </authorList>
    </citation>
    <scope>NUCLEOTIDE SEQUENCE [LARGE SCALE GENOMIC DNA]</scope>
    <source>
        <tissue evidence="11">Leaf</tissue>
    </source>
</reference>
<accession>A0A835QH61</accession>
<dbReference type="InterPro" id="IPR005829">
    <property type="entry name" value="Sugar_transporter_CS"/>
</dbReference>
<evidence type="ECO:0000256" key="9">
    <source>
        <dbReference type="SAM" id="Phobius"/>
    </source>
</evidence>
<feature type="transmembrane region" description="Helical" evidence="9">
    <location>
        <begin position="110"/>
        <end position="128"/>
    </location>
</feature>
<dbReference type="GO" id="GO:0016020">
    <property type="term" value="C:membrane"/>
    <property type="evidence" value="ECO:0007669"/>
    <property type="project" value="UniProtKB-SubCell"/>
</dbReference>
<evidence type="ECO:0000256" key="7">
    <source>
        <dbReference type="ARBA" id="ARBA00032043"/>
    </source>
</evidence>
<feature type="transmembrane region" description="Helical" evidence="9">
    <location>
        <begin position="453"/>
        <end position="472"/>
    </location>
</feature>
<feature type="transmembrane region" description="Helical" evidence="9">
    <location>
        <begin position="391"/>
        <end position="415"/>
    </location>
</feature>
<evidence type="ECO:0000256" key="3">
    <source>
        <dbReference type="ARBA" id="ARBA00022692"/>
    </source>
</evidence>
<keyword evidence="4" id="KW-0769">Symport</keyword>
<dbReference type="Proteomes" id="UP000639772">
    <property type="component" value="Unassembled WGS sequence"/>
</dbReference>
<dbReference type="PROSITE" id="PS50850">
    <property type="entry name" value="MFS"/>
    <property type="match status" value="1"/>
</dbReference>
<feature type="transmembrane region" description="Helical" evidence="9">
    <location>
        <begin position="427"/>
        <end position="447"/>
    </location>
</feature>
<dbReference type="PANTHER" id="PTHR24064">
    <property type="entry name" value="SOLUTE CARRIER FAMILY 22 MEMBER"/>
    <property type="match status" value="1"/>
</dbReference>
<dbReference type="SUPFAM" id="SSF103473">
    <property type="entry name" value="MFS general substrate transporter"/>
    <property type="match status" value="1"/>
</dbReference>
<keyword evidence="2" id="KW-0592">Phosphate transport</keyword>
<protein>
    <recommendedName>
        <fullName evidence="7">H(+)/Pi cotransporter</fullName>
    </recommendedName>
</protein>
<comment type="subcellular location">
    <subcellularLocation>
        <location evidence="1">Membrane</location>
        <topology evidence="1">Multi-pass membrane protein</topology>
    </subcellularLocation>
</comment>
<keyword evidence="6 9" id="KW-0472">Membrane</keyword>
<dbReference type="EMBL" id="JADCNM010000008">
    <property type="protein sequence ID" value="KAG0471388.1"/>
    <property type="molecule type" value="Genomic_DNA"/>
</dbReference>
<gene>
    <name evidence="11" type="ORF">HPP92_015934</name>
</gene>
<dbReference type="GO" id="GO:0015293">
    <property type="term" value="F:symporter activity"/>
    <property type="evidence" value="ECO:0007669"/>
    <property type="project" value="UniProtKB-KW"/>
</dbReference>
<evidence type="ECO:0000259" key="10">
    <source>
        <dbReference type="PROSITE" id="PS50850"/>
    </source>
</evidence>
<evidence type="ECO:0000256" key="8">
    <source>
        <dbReference type="ARBA" id="ARBA00044504"/>
    </source>
</evidence>
<dbReference type="GO" id="GO:0006817">
    <property type="term" value="P:phosphate ion transport"/>
    <property type="evidence" value="ECO:0007669"/>
    <property type="project" value="UniProtKB-KW"/>
</dbReference>
<feature type="transmembrane region" description="Helical" evidence="9">
    <location>
        <begin position="167"/>
        <end position="186"/>
    </location>
</feature>
<evidence type="ECO:0000256" key="5">
    <source>
        <dbReference type="ARBA" id="ARBA00022989"/>
    </source>
</evidence>
<feature type="transmembrane region" description="Helical" evidence="9">
    <location>
        <begin position="198"/>
        <end position="219"/>
    </location>
</feature>
<dbReference type="Gene3D" id="1.20.1250.20">
    <property type="entry name" value="MFS general substrate transporter like domains"/>
    <property type="match status" value="1"/>
</dbReference>
<comment type="caution">
    <text evidence="11">The sequence shown here is derived from an EMBL/GenBank/DDBJ whole genome shotgun (WGS) entry which is preliminary data.</text>
</comment>
<feature type="domain" description="Major facilitator superfamily (MFS) profile" evidence="10">
    <location>
        <begin position="50"/>
        <end position="477"/>
    </location>
</feature>
<feature type="transmembrane region" description="Helical" evidence="9">
    <location>
        <begin position="51"/>
        <end position="71"/>
    </location>
</feature>
<evidence type="ECO:0000313" key="12">
    <source>
        <dbReference type="Proteomes" id="UP000639772"/>
    </source>
</evidence>
<feature type="transmembrane region" description="Helical" evidence="9">
    <location>
        <begin position="336"/>
        <end position="357"/>
    </location>
</feature>
<dbReference type="AlphaFoldDB" id="A0A835QH61"/>
<dbReference type="OrthoDB" id="3936150at2759"/>
<feature type="transmembrane region" description="Helical" evidence="9">
    <location>
        <begin position="225"/>
        <end position="245"/>
    </location>
</feature>
<dbReference type="InterPro" id="IPR005828">
    <property type="entry name" value="MFS_sugar_transport-like"/>
</dbReference>
<evidence type="ECO:0000256" key="1">
    <source>
        <dbReference type="ARBA" id="ARBA00004141"/>
    </source>
</evidence>
<dbReference type="Pfam" id="PF00083">
    <property type="entry name" value="Sugar_tr"/>
    <property type="match status" value="1"/>
</dbReference>
<name>A0A835QH61_VANPL</name>